<proteinExistence type="predicted"/>
<reference evidence="1 2" key="1">
    <citation type="submission" date="2020-05" db="EMBL/GenBank/DDBJ databases">
        <title>Whole genome shotgun sequence of Streptomyces microflavus NBRC 13062.</title>
        <authorList>
            <person name="Komaki H."/>
            <person name="Tamura T."/>
        </authorList>
    </citation>
    <scope>NUCLEOTIDE SEQUENCE [LARGE SCALE GENOMIC DNA]</scope>
    <source>
        <strain evidence="1 2">NBRC 13062</strain>
    </source>
</reference>
<dbReference type="RefSeq" id="WP_032754665.1">
    <property type="nucleotide sequence ID" value="NZ_BMUG01000005.1"/>
</dbReference>
<dbReference type="Proteomes" id="UP000498740">
    <property type="component" value="Unassembled WGS sequence"/>
</dbReference>
<comment type="caution">
    <text evidence="1">The sequence shown here is derived from an EMBL/GenBank/DDBJ whole genome shotgun (WGS) entry which is preliminary data.</text>
</comment>
<protein>
    <submittedName>
        <fullName evidence="1">Uncharacterized protein</fullName>
    </submittedName>
</protein>
<dbReference type="EMBL" id="BLWD01000002">
    <property type="protein sequence ID" value="GFN09529.1"/>
    <property type="molecule type" value="Genomic_DNA"/>
</dbReference>
<evidence type="ECO:0000313" key="1">
    <source>
        <dbReference type="EMBL" id="GFN09529.1"/>
    </source>
</evidence>
<name>A0A7J0D4U3_STRMI</name>
<gene>
    <name evidence="1" type="ORF">Smic_80850</name>
</gene>
<evidence type="ECO:0000313" key="2">
    <source>
        <dbReference type="Proteomes" id="UP000498740"/>
    </source>
</evidence>
<dbReference type="NCBIfam" id="NF038082">
    <property type="entry name" value="phiSA1p31"/>
    <property type="match status" value="1"/>
</dbReference>
<dbReference type="AlphaFoldDB" id="A0A7J0D4U3"/>
<sequence length="128" mass="13831">MASAQYETRTETVEKTVVVLTLTEGEADALRDIVGASDGTRTMARIYEALSNPTSPAQPAPAAETFEYDGVTYDLNAKYRDRDGDVWSFTGKLSGSGVPRVTHTGYADNYDTIAEIADNYGPLTKVTP</sequence>
<organism evidence="1 2">
    <name type="scientific">Streptomyces microflavus</name>
    <name type="common">Streptomyces lipmanii</name>
    <dbReference type="NCBI Taxonomy" id="1919"/>
    <lineage>
        <taxon>Bacteria</taxon>
        <taxon>Bacillati</taxon>
        <taxon>Actinomycetota</taxon>
        <taxon>Actinomycetes</taxon>
        <taxon>Kitasatosporales</taxon>
        <taxon>Streptomycetaceae</taxon>
        <taxon>Streptomyces</taxon>
    </lineage>
</organism>
<accession>A0A7J0D4U3</accession>